<dbReference type="InterPro" id="IPR036452">
    <property type="entry name" value="Ribo_hydro-like"/>
</dbReference>
<dbReference type="PANTHER" id="PTHR12304:SF4">
    <property type="entry name" value="URIDINE NUCLEOSIDASE"/>
    <property type="match status" value="1"/>
</dbReference>
<dbReference type="Gene3D" id="3.90.245.10">
    <property type="entry name" value="Ribonucleoside hydrolase-like"/>
    <property type="match status" value="1"/>
</dbReference>
<keyword evidence="2 5" id="KW-0378">Hydrolase</keyword>
<comment type="caution">
    <text evidence="5">The sequence shown here is derived from an EMBL/GenBank/DDBJ whole genome shotgun (WGS) entry which is preliminary data.</text>
</comment>
<evidence type="ECO:0000256" key="1">
    <source>
        <dbReference type="ARBA" id="ARBA00009176"/>
    </source>
</evidence>
<dbReference type="PANTHER" id="PTHR12304">
    <property type="entry name" value="INOSINE-URIDINE PREFERRING NUCLEOSIDE HYDROLASE"/>
    <property type="match status" value="1"/>
</dbReference>
<reference evidence="5 6" key="1">
    <citation type="submission" date="2017-12" db="EMBL/GenBank/DDBJ databases">
        <title>Sequencing, de novo assembly and annotation of complete genome of a new Thraustochytrid species, strain FCC1311.</title>
        <authorList>
            <person name="Sedici K."/>
            <person name="Godart F."/>
            <person name="Aiese Cigliano R."/>
            <person name="Sanseverino W."/>
            <person name="Barakat M."/>
            <person name="Ortet P."/>
            <person name="Marechal E."/>
            <person name="Cagnac O."/>
            <person name="Amato A."/>
        </authorList>
    </citation>
    <scope>NUCLEOTIDE SEQUENCE [LARGE SCALE GENOMIC DNA]</scope>
</reference>
<evidence type="ECO:0000256" key="2">
    <source>
        <dbReference type="ARBA" id="ARBA00022801"/>
    </source>
</evidence>
<feature type="domain" description="Inosine/uridine-preferring nucleoside hydrolase" evidence="4">
    <location>
        <begin position="5"/>
        <end position="318"/>
    </location>
</feature>
<dbReference type="InterPro" id="IPR023186">
    <property type="entry name" value="IUNH"/>
</dbReference>
<dbReference type="Proteomes" id="UP000241890">
    <property type="component" value="Unassembled WGS sequence"/>
</dbReference>
<dbReference type="GO" id="GO:0006152">
    <property type="term" value="P:purine nucleoside catabolic process"/>
    <property type="evidence" value="ECO:0007669"/>
    <property type="project" value="TreeGrafter"/>
</dbReference>
<dbReference type="GO" id="GO:0005829">
    <property type="term" value="C:cytosol"/>
    <property type="evidence" value="ECO:0007669"/>
    <property type="project" value="TreeGrafter"/>
</dbReference>
<dbReference type="GO" id="GO:0008477">
    <property type="term" value="F:purine nucleosidase activity"/>
    <property type="evidence" value="ECO:0007669"/>
    <property type="project" value="TreeGrafter"/>
</dbReference>
<keyword evidence="3" id="KW-0326">Glycosidase</keyword>
<dbReference type="EMBL" id="BEYU01000137">
    <property type="protein sequence ID" value="GBG32986.1"/>
    <property type="molecule type" value="Genomic_DNA"/>
</dbReference>
<dbReference type="InParanoid" id="A0A2R5GQ30"/>
<evidence type="ECO:0000313" key="6">
    <source>
        <dbReference type="Proteomes" id="UP000241890"/>
    </source>
</evidence>
<proteinExistence type="inferred from homology"/>
<dbReference type="AlphaFoldDB" id="A0A2R5GQ30"/>
<organism evidence="5 6">
    <name type="scientific">Hondaea fermentalgiana</name>
    <dbReference type="NCBI Taxonomy" id="2315210"/>
    <lineage>
        <taxon>Eukaryota</taxon>
        <taxon>Sar</taxon>
        <taxon>Stramenopiles</taxon>
        <taxon>Bigyra</taxon>
        <taxon>Labyrinthulomycetes</taxon>
        <taxon>Thraustochytrida</taxon>
        <taxon>Thraustochytriidae</taxon>
        <taxon>Hondaea</taxon>
    </lineage>
</organism>
<evidence type="ECO:0000259" key="4">
    <source>
        <dbReference type="Pfam" id="PF01156"/>
    </source>
</evidence>
<dbReference type="SUPFAM" id="SSF53590">
    <property type="entry name" value="Nucleoside hydrolase"/>
    <property type="match status" value="1"/>
</dbReference>
<evidence type="ECO:0000256" key="3">
    <source>
        <dbReference type="ARBA" id="ARBA00023295"/>
    </source>
</evidence>
<gene>
    <name evidence="5" type="ORF">FCC1311_092122</name>
</gene>
<comment type="similarity">
    <text evidence="1">Belongs to the IUNH family.</text>
</comment>
<dbReference type="Pfam" id="PF01156">
    <property type="entry name" value="IU_nuc_hydro"/>
    <property type="match status" value="1"/>
</dbReference>
<accession>A0A2R5GQ30</accession>
<name>A0A2R5GQ30_9STRA</name>
<keyword evidence="6" id="KW-1185">Reference proteome</keyword>
<sequence length="333" mass="35656">MPLDVVMDVDTGVDDALALILAVRSPALNVIAVSCVAGNGDVDTVTDATLRVLDAAGAPEDLPVAKGCARPLIEDLHAAPFIHGVDCLGDLDPPVPRTTDRALHEKHAVPMLVDIFRERARAEDPVTLIALAPLTNIAMALRIDEEACKKGIKRIFWMGGAVSSGGNYMAWSEANAAYDPEAASIVLGCGIPITMYPWDLFMNVEFSASELAALGIVNPASANECKHSGPEVAARLMFREMRQWEKDTAVLGDAGTVAGVIDPDAFVTKAHNVRVELTGQHTRGMTVVDLRQFVDPPDLPQGAANVDVVMSADIPRLKRVFQDAVFSEMPKKE</sequence>
<dbReference type="OrthoDB" id="186496at2759"/>
<protein>
    <submittedName>
        <fullName evidence="5">Inosine-uridine preferring nucleoside hydrolase</fullName>
    </submittedName>
</protein>
<evidence type="ECO:0000313" key="5">
    <source>
        <dbReference type="EMBL" id="GBG32986.1"/>
    </source>
</evidence>
<dbReference type="InterPro" id="IPR001910">
    <property type="entry name" value="Inosine/uridine_hydrolase_dom"/>
</dbReference>